<organism evidence="14 15">
    <name type="scientific">Trapa natans</name>
    <name type="common">Water chestnut</name>
    <dbReference type="NCBI Taxonomy" id="22666"/>
    <lineage>
        <taxon>Eukaryota</taxon>
        <taxon>Viridiplantae</taxon>
        <taxon>Streptophyta</taxon>
        <taxon>Embryophyta</taxon>
        <taxon>Tracheophyta</taxon>
        <taxon>Spermatophyta</taxon>
        <taxon>Magnoliopsida</taxon>
        <taxon>eudicotyledons</taxon>
        <taxon>Gunneridae</taxon>
        <taxon>Pentapetalae</taxon>
        <taxon>rosids</taxon>
        <taxon>malvids</taxon>
        <taxon>Myrtales</taxon>
        <taxon>Lythraceae</taxon>
        <taxon>Trapa</taxon>
    </lineage>
</organism>
<feature type="region of interest" description="Disordered" evidence="11">
    <location>
        <begin position="287"/>
        <end position="355"/>
    </location>
</feature>
<keyword evidence="8 12" id="KW-1133">Transmembrane helix</keyword>
<sequence>MTNSKRVDVDHPLHLRFWWGRRRKTNHFLLHFLALMCHAVTLTPSLGLNTDGAALLSFKYSILYDPLGALTGWNRSDPNPCSWHGVTCGVPGKPDTYDRVVGLSLPSFRLSGSIPSGVAAIRFLRTLDLSNNSLNGTLPRTLFINATDLRFLDLSNNRISGRIPAAVGLLTELQLLNLSDNALSGSLPKNLTTLHNLTVVWLRNNHFTGSLPSRFSYVRVLDLSSNFISGHLPPDFGGDSLNYLNLSYNNLSGEIPSGFASDIPGNATLDLAFNSLAGKIPESTTFLNQEPRSFSGNPSLCGAPTKNPCPIPSSPSSIPKPTDPNSTPAIAAIPRTIGSGSADGRKSSENGRGQSGIRPWTIIGIAVGDLAGVLILTMVFMYVYRFKKRKSNNNVHLSSEKREENSWSSTSLDELPRRSAARWSCLRKAGSQEDSSETSEPDTDVDQRSGGIHGHGGSALNESYKQGKLVSLDGGGGDKRPLELDALLKASAYILGATSSCIMYKAVLEDGTALAVRRIGESGLERLKDFEGQVRAMARLIHPNLAPVRGFYWGVDEKLIIYDFMPNGSVANARSKKFGSSPCHLPWEARLRIAKGVARGLAYLHEKKHVHGNLKPSNILLGPDFDPKIGDFGLERLVSGETSSKAGGSARNFGSKRSTASRDSFQEATATGPGTGPSPSPSPSSVSGISPYHAPESLRTLKPNPKWDVFSFGVILLELLSGKVMAVDELGQANGVMVDDGFRAVRMADAAIRIDLEGKEDALLACFKLGLGCASPIPQKRPQIKEALQILEQIPCASSCSTSTTYYYG</sequence>
<feature type="region of interest" description="Disordered" evidence="11">
    <location>
        <begin position="642"/>
        <end position="691"/>
    </location>
</feature>
<accession>A0AAN7RD89</accession>
<keyword evidence="9 12" id="KW-0472">Membrane</keyword>
<dbReference type="Gene3D" id="3.30.200.20">
    <property type="entry name" value="Phosphorylase Kinase, domain 1"/>
    <property type="match status" value="1"/>
</dbReference>
<keyword evidence="10" id="KW-0325">Glycoprotein</keyword>
<keyword evidence="3" id="KW-0597">Phosphoprotein</keyword>
<keyword evidence="15" id="KW-1185">Reference proteome</keyword>
<evidence type="ECO:0000256" key="5">
    <source>
        <dbReference type="ARBA" id="ARBA00022692"/>
    </source>
</evidence>
<feature type="domain" description="Protein kinase" evidence="13">
    <location>
        <begin position="489"/>
        <end position="794"/>
    </location>
</feature>
<name>A0AAN7RD89_TRANT</name>
<evidence type="ECO:0000256" key="7">
    <source>
        <dbReference type="ARBA" id="ARBA00022737"/>
    </source>
</evidence>
<dbReference type="InterPro" id="IPR032675">
    <property type="entry name" value="LRR_dom_sf"/>
</dbReference>
<dbReference type="Gene3D" id="3.80.10.10">
    <property type="entry name" value="Ribonuclease Inhibitor"/>
    <property type="match status" value="2"/>
</dbReference>
<dbReference type="Pfam" id="PF08263">
    <property type="entry name" value="LRRNT_2"/>
    <property type="match status" value="1"/>
</dbReference>
<dbReference type="SUPFAM" id="SSF56112">
    <property type="entry name" value="Protein kinase-like (PK-like)"/>
    <property type="match status" value="1"/>
</dbReference>
<comment type="caution">
    <text evidence="14">The sequence shown here is derived from an EMBL/GenBank/DDBJ whole genome shotgun (WGS) entry which is preliminary data.</text>
</comment>
<feature type="region of interest" description="Disordered" evidence="11">
    <location>
        <begin position="393"/>
        <end position="413"/>
    </location>
</feature>
<dbReference type="GO" id="GO:0005524">
    <property type="term" value="F:ATP binding"/>
    <property type="evidence" value="ECO:0007669"/>
    <property type="project" value="InterPro"/>
</dbReference>
<protein>
    <recommendedName>
        <fullName evidence="13">Protein kinase domain-containing protein</fullName>
    </recommendedName>
</protein>
<dbReference type="PANTHER" id="PTHR48010:SF29">
    <property type="entry name" value="PROTEIN KINASE DOMAIN-CONTAINING PROTEIN"/>
    <property type="match status" value="1"/>
</dbReference>
<dbReference type="PROSITE" id="PS51450">
    <property type="entry name" value="LRR"/>
    <property type="match status" value="1"/>
</dbReference>
<dbReference type="Proteomes" id="UP001346149">
    <property type="component" value="Unassembled WGS sequence"/>
</dbReference>
<comment type="subcellular location">
    <subcellularLocation>
        <location evidence="1">Membrane</location>
        <topology evidence="1">Single-pass type I membrane protein</topology>
    </subcellularLocation>
</comment>
<dbReference type="InterPro" id="IPR011009">
    <property type="entry name" value="Kinase-like_dom_sf"/>
</dbReference>
<dbReference type="Gene3D" id="1.10.510.10">
    <property type="entry name" value="Transferase(Phosphotransferase) domain 1"/>
    <property type="match status" value="1"/>
</dbReference>
<gene>
    <name evidence="14" type="ORF">SAY86_029791</name>
</gene>
<dbReference type="InterPro" id="IPR013210">
    <property type="entry name" value="LRR_N_plant-typ"/>
</dbReference>
<feature type="region of interest" description="Disordered" evidence="11">
    <location>
        <begin position="426"/>
        <end position="461"/>
    </location>
</feature>
<dbReference type="Pfam" id="PF00560">
    <property type="entry name" value="LRR_1"/>
    <property type="match status" value="6"/>
</dbReference>
<dbReference type="PRINTS" id="PR00019">
    <property type="entry name" value="LEURICHRPT"/>
</dbReference>
<dbReference type="GO" id="GO:0016020">
    <property type="term" value="C:membrane"/>
    <property type="evidence" value="ECO:0007669"/>
    <property type="project" value="UniProtKB-SubCell"/>
</dbReference>
<dbReference type="FunFam" id="3.80.10.10:FF:000722">
    <property type="entry name" value="Leucine-rich repeat receptor-like protein kinase"/>
    <property type="match status" value="1"/>
</dbReference>
<evidence type="ECO:0000256" key="1">
    <source>
        <dbReference type="ARBA" id="ARBA00004479"/>
    </source>
</evidence>
<evidence type="ECO:0000313" key="14">
    <source>
        <dbReference type="EMBL" id="KAK4797465.1"/>
    </source>
</evidence>
<evidence type="ECO:0000256" key="8">
    <source>
        <dbReference type="ARBA" id="ARBA00022989"/>
    </source>
</evidence>
<dbReference type="InterPro" id="IPR001611">
    <property type="entry name" value="Leu-rich_rpt"/>
</dbReference>
<evidence type="ECO:0000259" key="13">
    <source>
        <dbReference type="PROSITE" id="PS50011"/>
    </source>
</evidence>
<dbReference type="FunFam" id="3.80.10.10:FF:000275">
    <property type="entry name" value="Leucine-rich repeat receptor-like protein kinase"/>
    <property type="match status" value="1"/>
</dbReference>
<evidence type="ECO:0000256" key="2">
    <source>
        <dbReference type="ARBA" id="ARBA00009592"/>
    </source>
</evidence>
<feature type="transmembrane region" description="Helical" evidence="12">
    <location>
        <begin position="360"/>
        <end position="384"/>
    </location>
</feature>
<keyword evidence="5 12" id="KW-0812">Transmembrane</keyword>
<evidence type="ECO:0000256" key="9">
    <source>
        <dbReference type="ARBA" id="ARBA00023136"/>
    </source>
</evidence>
<dbReference type="Pfam" id="PF00069">
    <property type="entry name" value="Pkinase"/>
    <property type="match status" value="1"/>
</dbReference>
<evidence type="ECO:0000256" key="11">
    <source>
        <dbReference type="SAM" id="MobiDB-lite"/>
    </source>
</evidence>
<evidence type="ECO:0000256" key="6">
    <source>
        <dbReference type="ARBA" id="ARBA00022729"/>
    </source>
</evidence>
<evidence type="ECO:0000256" key="3">
    <source>
        <dbReference type="ARBA" id="ARBA00022553"/>
    </source>
</evidence>
<keyword evidence="6" id="KW-0732">Signal</keyword>
<dbReference type="InterPro" id="IPR000719">
    <property type="entry name" value="Prot_kinase_dom"/>
</dbReference>
<reference evidence="14 15" key="1">
    <citation type="journal article" date="2023" name="Hortic Res">
        <title>Pangenome of water caltrop reveals structural variations and asymmetric subgenome divergence after allopolyploidization.</title>
        <authorList>
            <person name="Zhang X."/>
            <person name="Chen Y."/>
            <person name="Wang L."/>
            <person name="Yuan Y."/>
            <person name="Fang M."/>
            <person name="Shi L."/>
            <person name="Lu R."/>
            <person name="Comes H.P."/>
            <person name="Ma Y."/>
            <person name="Chen Y."/>
            <person name="Huang G."/>
            <person name="Zhou Y."/>
            <person name="Zheng Z."/>
            <person name="Qiu Y."/>
        </authorList>
    </citation>
    <scope>NUCLEOTIDE SEQUENCE [LARGE SCALE GENOMIC DNA]</scope>
    <source>
        <strain evidence="14">F231</strain>
    </source>
</reference>
<keyword evidence="4" id="KW-0433">Leucine-rich repeat</keyword>
<dbReference type="AlphaFoldDB" id="A0AAN7RD89"/>
<evidence type="ECO:0000313" key="15">
    <source>
        <dbReference type="Proteomes" id="UP001346149"/>
    </source>
</evidence>
<evidence type="ECO:0000256" key="10">
    <source>
        <dbReference type="ARBA" id="ARBA00023180"/>
    </source>
</evidence>
<dbReference type="EMBL" id="JAXQNO010000005">
    <property type="protein sequence ID" value="KAK4797465.1"/>
    <property type="molecule type" value="Genomic_DNA"/>
</dbReference>
<comment type="similarity">
    <text evidence="2">Belongs to the RLP family.</text>
</comment>
<proteinExistence type="inferred from homology"/>
<dbReference type="SUPFAM" id="SSF52058">
    <property type="entry name" value="L domain-like"/>
    <property type="match status" value="1"/>
</dbReference>
<dbReference type="PROSITE" id="PS50011">
    <property type="entry name" value="PROTEIN_KINASE_DOM"/>
    <property type="match status" value="1"/>
</dbReference>
<evidence type="ECO:0000256" key="4">
    <source>
        <dbReference type="ARBA" id="ARBA00022614"/>
    </source>
</evidence>
<feature type="compositionally biased region" description="Polar residues" evidence="11">
    <location>
        <begin position="655"/>
        <end position="669"/>
    </location>
</feature>
<feature type="compositionally biased region" description="Polar residues" evidence="11">
    <location>
        <begin position="287"/>
        <end position="298"/>
    </location>
</feature>
<dbReference type="GO" id="GO:0004672">
    <property type="term" value="F:protein kinase activity"/>
    <property type="evidence" value="ECO:0007669"/>
    <property type="project" value="InterPro"/>
</dbReference>
<feature type="compositionally biased region" description="Acidic residues" evidence="11">
    <location>
        <begin position="434"/>
        <end position="444"/>
    </location>
</feature>
<keyword evidence="7" id="KW-0677">Repeat</keyword>
<dbReference type="InterPro" id="IPR050994">
    <property type="entry name" value="At_inactive_RLKs"/>
</dbReference>
<dbReference type="PANTHER" id="PTHR48010">
    <property type="entry name" value="OS05G0588300 PROTEIN"/>
    <property type="match status" value="1"/>
</dbReference>
<evidence type="ECO:0000256" key="12">
    <source>
        <dbReference type="SAM" id="Phobius"/>
    </source>
</evidence>